<dbReference type="SUPFAM" id="SSF50630">
    <property type="entry name" value="Acid proteases"/>
    <property type="match status" value="1"/>
</dbReference>
<keyword evidence="2" id="KW-0812">Transmembrane</keyword>
<feature type="chain" id="PRO_5026118112" description="Acid protease" evidence="3">
    <location>
        <begin position="23"/>
        <end position="636"/>
    </location>
</feature>
<evidence type="ECO:0000313" key="4">
    <source>
        <dbReference type="EMBL" id="KAF2681048.1"/>
    </source>
</evidence>
<dbReference type="Gene3D" id="2.40.70.10">
    <property type="entry name" value="Acid Proteases"/>
    <property type="match status" value="1"/>
</dbReference>
<protein>
    <recommendedName>
        <fullName evidence="6">Acid protease</fullName>
    </recommendedName>
</protein>
<feature type="transmembrane region" description="Helical" evidence="2">
    <location>
        <begin position="469"/>
        <end position="492"/>
    </location>
</feature>
<reference evidence="4" key="1">
    <citation type="journal article" date="2020" name="Stud. Mycol.">
        <title>101 Dothideomycetes genomes: a test case for predicting lifestyles and emergence of pathogens.</title>
        <authorList>
            <person name="Haridas S."/>
            <person name="Albert R."/>
            <person name="Binder M."/>
            <person name="Bloem J."/>
            <person name="Labutti K."/>
            <person name="Salamov A."/>
            <person name="Andreopoulos B."/>
            <person name="Baker S."/>
            <person name="Barry K."/>
            <person name="Bills G."/>
            <person name="Bluhm B."/>
            <person name="Cannon C."/>
            <person name="Castanera R."/>
            <person name="Culley D."/>
            <person name="Daum C."/>
            <person name="Ezra D."/>
            <person name="Gonzalez J."/>
            <person name="Henrissat B."/>
            <person name="Kuo A."/>
            <person name="Liang C."/>
            <person name="Lipzen A."/>
            <person name="Lutzoni F."/>
            <person name="Magnuson J."/>
            <person name="Mondo S."/>
            <person name="Nolan M."/>
            <person name="Ohm R."/>
            <person name="Pangilinan J."/>
            <person name="Park H.-J."/>
            <person name="Ramirez L."/>
            <person name="Alfaro M."/>
            <person name="Sun H."/>
            <person name="Tritt A."/>
            <person name="Yoshinaga Y."/>
            <person name="Zwiers L.-H."/>
            <person name="Turgeon B."/>
            <person name="Goodwin S."/>
            <person name="Spatafora J."/>
            <person name="Crous P."/>
            <person name="Grigoriev I."/>
        </authorList>
    </citation>
    <scope>NUCLEOTIDE SEQUENCE</scope>
    <source>
        <strain evidence="4">CBS 122367</strain>
    </source>
</reference>
<evidence type="ECO:0000256" key="1">
    <source>
        <dbReference type="SAM" id="MobiDB-lite"/>
    </source>
</evidence>
<feature type="signal peptide" evidence="3">
    <location>
        <begin position="1"/>
        <end position="22"/>
    </location>
</feature>
<accession>A0A6G1ISH2</accession>
<keyword evidence="5" id="KW-1185">Reference proteome</keyword>
<evidence type="ECO:0000256" key="2">
    <source>
        <dbReference type="SAM" id="Phobius"/>
    </source>
</evidence>
<keyword evidence="2" id="KW-1133">Transmembrane helix</keyword>
<dbReference type="EMBL" id="MU005593">
    <property type="protein sequence ID" value="KAF2681048.1"/>
    <property type="molecule type" value="Genomic_DNA"/>
</dbReference>
<feature type="region of interest" description="Disordered" evidence="1">
    <location>
        <begin position="608"/>
        <end position="636"/>
    </location>
</feature>
<evidence type="ECO:0000313" key="5">
    <source>
        <dbReference type="Proteomes" id="UP000799291"/>
    </source>
</evidence>
<dbReference type="Proteomes" id="UP000799291">
    <property type="component" value="Unassembled WGS sequence"/>
</dbReference>
<evidence type="ECO:0008006" key="6">
    <source>
        <dbReference type="Google" id="ProtNLM"/>
    </source>
</evidence>
<gene>
    <name evidence="4" type="ORF">K458DRAFT_392278</name>
</gene>
<organism evidence="4 5">
    <name type="scientific">Lentithecium fluviatile CBS 122367</name>
    <dbReference type="NCBI Taxonomy" id="1168545"/>
    <lineage>
        <taxon>Eukaryota</taxon>
        <taxon>Fungi</taxon>
        <taxon>Dikarya</taxon>
        <taxon>Ascomycota</taxon>
        <taxon>Pezizomycotina</taxon>
        <taxon>Dothideomycetes</taxon>
        <taxon>Pleosporomycetidae</taxon>
        <taxon>Pleosporales</taxon>
        <taxon>Massarineae</taxon>
        <taxon>Lentitheciaceae</taxon>
        <taxon>Lentithecium</taxon>
    </lineage>
</organism>
<keyword evidence="2" id="KW-0472">Membrane</keyword>
<dbReference type="OrthoDB" id="5361565at2759"/>
<feature type="compositionally biased region" description="Basic and acidic residues" evidence="1">
    <location>
        <begin position="617"/>
        <end position="636"/>
    </location>
</feature>
<keyword evidence="3" id="KW-0732">Signal</keyword>
<dbReference type="AlphaFoldDB" id="A0A6G1ISH2"/>
<sequence length="636" mass="69412">MLPRELRIYIALFSLITSPTSAAKCAAPPLNLPYRNISVTPGLLTKGIPMQLGTPWQQVALIPSLQLDNTFIPRFSNTCVHNEVMPMDKNITNGKRDVILDLWERDGHPGSFEENGGDQAQGSPYGAWEGENWWVKCSETYGGGYVPALSPTFHDNGTNDQIREWWFKKVDYKDWHFVTETWRFADYLDVYTHENYVAPEDDKKQTTSSFMFADEGKLFGDVGASLLGLTPQSSLLQALFDRKIVPSMSWSLSNESLCLGCVDAGASKGDFQIFKPADRGKDDKLPCLIQSKVEALNWHPSLDVEGATIIEKSFMACIDPGVKFLVLPNDARATFKKIVERDVKGEYEDYILFKGPPKEDVGLLTVRLEGGLEVNITIPGAGKVGAEETGEWQAPIGKGGWGAYGNQTFVLGKPFTDTIVLRWDAEQQEYGIAPLNPSRPSEPDLKPLGCTEFPKPSHSDNSKQTNTGVLIGSVLGAFTGGLLFALALLFFFRRGRKTTLSKYEPLGDTVPMRAIPSDRRTVDSWMSGALSPPPPSVGGTIGSPSYLDAAGSRSGSRMGERDGMSIIGVSMSGGGGGLGIGAREVNREPVMVADSAVYEGAGREVYEAPEGGTAFPSKRERAEVWSPDLRREDGSV</sequence>
<name>A0A6G1ISH2_9PLEO</name>
<evidence type="ECO:0000256" key="3">
    <source>
        <dbReference type="SAM" id="SignalP"/>
    </source>
</evidence>
<proteinExistence type="predicted"/>
<dbReference type="InterPro" id="IPR021109">
    <property type="entry name" value="Peptidase_aspartic_dom_sf"/>
</dbReference>